<proteinExistence type="predicted"/>
<dbReference type="GO" id="GO:0005507">
    <property type="term" value="F:copper ion binding"/>
    <property type="evidence" value="ECO:0007669"/>
    <property type="project" value="InterPro"/>
</dbReference>
<evidence type="ECO:0000256" key="1">
    <source>
        <dbReference type="SAM" id="MobiDB-lite"/>
    </source>
</evidence>
<evidence type="ECO:0000256" key="2">
    <source>
        <dbReference type="SAM" id="SignalP"/>
    </source>
</evidence>
<dbReference type="PROSITE" id="PS51257">
    <property type="entry name" value="PROKAR_LIPOPROTEIN"/>
    <property type="match status" value="1"/>
</dbReference>
<dbReference type="InterPro" id="IPR011707">
    <property type="entry name" value="Cu-oxidase-like_N"/>
</dbReference>
<dbReference type="Proteomes" id="UP000472335">
    <property type="component" value="Unassembled WGS sequence"/>
</dbReference>
<feature type="signal peptide" evidence="2">
    <location>
        <begin position="1"/>
        <end position="21"/>
    </location>
</feature>
<dbReference type="RefSeq" id="WP_165254639.1">
    <property type="nucleotide sequence ID" value="NZ_JAAKZY010000006.1"/>
</dbReference>
<dbReference type="InterPro" id="IPR008972">
    <property type="entry name" value="Cupredoxin"/>
</dbReference>
<feature type="domain" description="Plastocyanin-like" evidence="3">
    <location>
        <begin position="66"/>
        <end position="131"/>
    </location>
</feature>
<accession>A0A6G4UY91</accession>
<feature type="region of interest" description="Disordered" evidence="1">
    <location>
        <begin position="99"/>
        <end position="155"/>
    </location>
</feature>
<name>A0A6G4UY91_9ACTN</name>
<evidence type="ECO:0000313" key="5">
    <source>
        <dbReference type="Proteomes" id="UP000472335"/>
    </source>
</evidence>
<feature type="chain" id="PRO_5038991512" evidence="2">
    <location>
        <begin position="22"/>
        <end position="155"/>
    </location>
</feature>
<protein>
    <submittedName>
        <fullName evidence="4">Multicopper oxidase domain-containing protein</fullName>
    </submittedName>
</protein>
<dbReference type="SUPFAM" id="SSF49503">
    <property type="entry name" value="Cupredoxins"/>
    <property type="match status" value="1"/>
</dbReference>
<dbReference type="EMBL" id="JAAKZY010000006">
    <property type="protein sequence ID" value="NGO06721.1"/>
    <property type="molecule type" value="Genomic_DNA"/>
</dbReference>
<keyword evidence="2" id="KW-0732">Signal</keyword>
<evidence type="ECO:0000313" key="4">
    <source>
        <dbReference type="EMBL" id="NGO06721.1"/>
    </source>
</evidence>
<sequence>MNNINRRSLLLAGLGAGTLVACGGSSSSPALPSPSGIAVARTEKKHRGTGTERQVTLTAAPVTLDLGGVKARTWAYGGQAPGKEIRISAGDTLVAERSKQLPDKTVTSVHWHGPALRDDMDGAPMVTQRDVRGPGLIRPGPIRHGPSSPVEDRSR</sequence>
<dbReference type="PROSITE" id="PS51318">
    <property type="entry name" value="TAT"/>
    <property type="match status" value="1"/>
</dbReference>
<dbReference type="Gene3D" id="2.60.40.420">
    <property type="entry name" value="Cupredoxins - blue copper proteins"/>
    <property type="match status" value="1"/>
</dbReference>
<comment type="caution">
    <text evidence="4">The sequence shown here is derived from an EMBL/GenBank/DDBJ whole genome shotgun (WGS) entry which is preliminary data.</text>
</comment>
<organism evidence="4 5">
    <name type="scientific">Streptomyces scabichelini</name>
    <dbReference type="NCBI Taxonomy" id="2711217"/>
    <lineage>
        <taxon>Bacteria</taxon>
        <taxon>Bacillati</taxon>
        <taxon>Actinomycetota</taxon>
        <taxon>Actinomycetes</taxon>
        <taxon>Kitasatosporales</taxon>
        <taxon>Streptomycetaceae</taxon>
        <taxon>Streptomyces</taxon>
    </lineage>
</organism>
<keyword evidence="5" id="KW-1185">Reference proteome</keyword>
<dbReference type="AlphaFoldDB" id="A0A6G4UY91"/>
<gene>
    <name evidence="4" type="ORF">G5C60_03315</name>
</gene>
<evidence type="ECO:0000259" key="3">
    <source>
        <dbReference type="Pfam" id="PF07732"/>
    </source>
</evidence>
<reference evidence="4 5" key="1">
    <citation type="submission" date="2020-02" db="EMBL/GenBank/DDBJ databases">
        <title>Whole-genome analyses of novel actinobacteria.</title>
        <authorList>
            <person name="Sahin N."/>
            <person name="Gencbay T."/>
        </authorList>
    </citation>
    <scope>NUCLEOTIDE SEQUENCE [LARGE SCALE GENOMIC DNA]</scope>
    <source>
        <strain evidence="4 5">HC44</strain>
    </source>
</reference>
<dbReference type="Pfam" id="PF07732">
    <property type="entry name" value="Cu-oxidase_3"/>
    <property type="match status" value="1"/>
</dbReference>
<dbReference type="InterPro" id="IPR006311">
    <property type="entry name" value="TAT_signal"/>
</dbReference>